<evidence type="ECO:0000256" key="2">
    <source>
        <dbReference type="ARBA" id="ARBA00004555"/>
    </source>
</evidence>
<dbReference type="PANTHER" id="PTHR22951:SF75">
    <property type="entry name" value="CLATHRIN COAT ASSEMBLY PROTEIN AP180"/>
    <property type="match status" value="1"/>
</dbReference>
<evidence type="ECO:0000313" key="11">
    <source>
        <dbReference type="EMBL" id="CAI9784420.1"/>
    </source>
</evidence>
<dbReference type="InterPro" id="IPR014712">
    <property type="entry name" value="ANTH_dom_sf"/>
</dbReference>
<evidence type="ECO:0000256" key="9">
    <source>
        <dbReference type="SAM" id="MobiDB-lite"/>
    </source>
</evidence>
<dbReference type="Proteomes" id="UP000834106">
    <property type="component" value="Chromosome 20"/>
</dbReference>
<dbReference type="PANTHER" id="PTHR22951">
    <property type="entry name" value="CLATHRIN ASSEMBLY PROTEIN"/>
    <property type="match status" value="1"/>
</dbReference>
<keyword evidence="8" id="KW-0968">Cytoplasmic vesicle</keyword>
<dbReference type="Gene3D" id="1.20.58.150">
    <property type="entry name" value="ANTH domain"/>
    <property type="match status" value="1"/>
</dbReference>
<keyword evidence="7" id="KW-0168">Coated pit</keyword>
<dbReference type="FunFam" id="1.20.58.150:FF:000005">
    <property type="entry name" value="putative clathrin assembly protein At2g25430"/>
    <property type="match status" value="1"/>
</dbReference>
<evidence type="ECO:0000256" key="1">
    <source>
        <dbReference type="ARBA" id="ARBA00004132"/>
    </source>
</evidence>
<reference evidence="11" key="1">
    <citation type="submission" date="2023-05" db="EMBL/GenBank/DDBJ databases">
        <authorList>
            <person name="Huff M."/>
        </authorList>
    </citation>
    <scope>NUCLEOTIDE SEQUENCE</scope>
</reference>
<evidence type="ECO:0000256" key="4">
    <source>
        <dbReference type="ARBA" id="ARBA00022583"/>
    </source>
</evidence>
<evidence type="ECO:0000259" key="10">
    <source>
        <dbReference type="PROSITE" id="PS50942"/>
    </source>
</evidence>
<dbReference type="InterPro" id="IPR048050">
    <property type="entry name" value="ANTH_N_plant"/>
</dbReference>
<dbReference type="Gene3D" id="1.25.40.90">
    <property type="match status" value="1"/>
</dbReference>
<dbReference type="EMBL" id="OU503055">
    <property type="protein sequence ID" value="CAI9784420.1"/>
    <property type="molecule type" value="Genomic_DNA"/>
</dbReference>
<evidence type="ECO:0000256" key="6">
    <source>
        <dbReference type="ARBA" id="ARBA00023136"/>
    </source>
</evidence>
<dbReference type="GO" id="GO:0000149">
    <property type="term" value="F:SNARE binding"/>
    <property type="evidence" value="ECO:0007669"/>
    <property type="project" value="TreeGrafter"/>
</dbReference>
<name>A0AAD2EE44_9LAMI</name>
<evidence type="ECO:0000313" key="12">
    <source>
        <dbReference type="Proteomes" id="UP000834106"/>
    </source>
</evidence>
<sequence length="662" mass="74493">MPSKLKKAIGAVKDQTSISIAKVTSNNSSALDVAVLKATTHDDIPIDYRYIYEILQLVSSNKVYSAACARAIGKRIGRTRNWVVALKSLMLVLRIFQDGDPYFPREVLHAMKRGAKILNLSSFRDDSNSSPWDYTAFVRTFALYLDERLDCFLTGKLQRRYTHQERESWSYHRNKRTNEHVRDMKPAMLIDRISYWQRLLERAIATRPTGAAKMNRLVKICLYAIVQESFDLYKDISDGLSLLLDSFFHLQYQNCISAFQTCVKAAKQFEELNAFYNLCKSMGIGRTSEYPSIQAISEELIETLQEFLKDQSSFLKNSMSPNRPLPLLGPPANADQKFGWLDSYGGWTEYTTATDRLYKRTSKYSSQGTSLEDLISATETGKSPSISIDLEAYSGQFEKRTQHDEAFGVSESGSTHSLPVSNSMADLVSLDDWSDPDKKNREQDQEQEQKPKASESTSIIEWEMVIAETLSASPHVPSSNFANSFNKHPEPESTQPVEKNASADSRNGWELVLFTEPQATQPIQNNNSLSATSLDSLYNQSTLPSNHYNPFLQDAFEFAISTTNVPVVHTISSSSPTFIASSTSSSQLSPTPSFQATPTFSVQNPNKATFVAQIENDPFTPYSSTAFSGDQMFNSSMNQQKLLQEQQLWLQNQNKIIAKHVV</sequence>
<dbReference type="SUPFAM" id="SSF89009">
    <property type="entry name" value="GAT-like domain"/>
    <property type="match status" value="1"/>
</dbReference>
<evidence type="ECO:0000256" key="5">
    <source>
        <dbReference type="ARBA" id="ARBA00023034"/>
    </source>
</evidence>
<proteinExistence type="predicted"/>
<organism evidence="11 12">
    <name type="scientific">Fraxinus pennsylvanica</name>
    <dbReference type="NCBI Taxonomy" id="56036"/>
    <lineage>
        <taxon>Eukaryota</taxon>
        <taxon>Viridiplantae</taxon>
        <taxon>Streptophyta</taxon>
        <taxon>Embryophyta</taxon>
        <taxon>Tracheophyta</taxon>
        <taxon>Spermatophyta</taxon>
        <taxon>Magnoliopsida</taxon>
        <taxon>eudicotyledons</taxon>
        <taxon>Gunneridae</taxon>
        <taxon>Pentapetalae</taxon>
        <taxon>asterids</taxon>
        <taxon>lamiids</taxon>
        <taxon>Lamiales</taxon>
        <taxon>Oleaceae</taxon>
        <taxon>Oleeae</taxon>
        <taxon>Fraxinus</taxon>
    </lineage>
</organism>
<dbReference type="InterPro" id="IPR013809">
    <property type="entry name" value="ENTH"/>
</dbReference>
<keyword evidence="5" id="KW-0333">Golgi apparatus</keyword>
<dbReference type="GO" id="GO:0005546">
    <property type="term" value="F:phosphatidylinositol-4,5-bisphosphate binding"/>
    <property type="evidence" value="ECO:0007669"/>
    <property type="project" value="TreeGrafter"/>
</dbReference>
<dbReference type="GO" id="GO:0005545">
    <property type="term" value="F:1-phosphatidylinositol binding"/>
    <property type="evidence" value="ECO:0007669"/>
    <property type="project" value="InterPro"/>
</dbReference>
<dbReference type="FunFam" id="1.25.40.90:FF:000019">
    <property type="entry name" value="Clathrin coat assembly protein"/>
    <property type="match status" value="1"/>
</dbReference>
<gene>
    <name evidence="11" type="ORF">FPE_LOCUS31850</name>
</gene>
<dbReference type="PROSITE" id="PS50942">
    <property type="entry name" value="ENTH"/>
    <property type="match status" value="1"/>
</dbReference>
<evidence type="ECO:0000256" key="8">
    <source>
        <dbReference type="ARBA" id="ARBA00023329"/>
    </source>
</evidence>
<dbReference type="CDD" id="cd16987">
    <property type="entry name" value="ANTH_N_AP180_plant"/>
    <property type="match status" value="1"/>
</dbReference>
<keyword evidence="12" id="KW-1185">Reference proteome</keyword>
<feature type="region of interest" description="Disordered" evidence="9">
    <location>
        <begin position="477"/>
        <end position="500"/>
    </location>
</feature>
<evidence type="ECO:0000256" key="3">
    <source>
        <dbReference type="ARBA" id="ARBA00004600"/>
    </source>
</evidence>
<dbReference type="GO" id="GO:0005794">
    <property type="term" value="C:Golgi apparatus"/>
    <property type="evidence" value="ECO:0007669"/>
    <property type="project" value="UniProtKB-SubCell"/>
</dbReference>
<dbReference type="InterPro" id="IPR045192">
    <property type="entry name" value="AP180-like"/>
</dbReference>
<feature type="compositionally biased region" description="Basic and acidic residues" evidence="9">
    <location>
        <begin position="435"/>
        <end position="453"/>
    </location>
</feature>
<feature type="domain" description="ENTH" evidence="10">
    <location>
        <begin position="23"/>
        <end position="159"/>
    </location>
</feature>
<comment type="subcellular location">
    <subcellularLocation>
        <location evidence="1">Cytoplasmic vesicle</location>
        <location evidence="1">Clathrin-coated vesicle</location>
    </subcellularLocation>
    <subcellularLocation>
        <location evidence="2">Golgi apparatus</location>
    </subcellularLocation>
    <subcellularLocation>
        <location evidence="3">Membrane</location>
        <location evidence="3">Clathrin-coated pit</location>
    </subcellularLocation>
</comment>
<dbReference type="GO" id="GO:0072583">
    <property type="term" value="P:clathrin-dependent endocytosis"/>
    <property type="evidence" value="ECO:0007669"/>
    <property type="project" value="InterPro"/>
</dbReference>
<dbReference type="SMART" id="SM00273">
    <property type="entry name" value="ENTH"/>
    <property type="match status" value="1"/>
</dbReference>
<dbReference type="GO" id="GO:0032050">
    <property type="term" value="F:clathrin heavy chain binding"/>
    <property type="evidence" value="ECO:0007669"/>
    <property type="project" value="TreeGrafter"/>
</dbReference>
<protein>
    <recommendedName>
        <fullName evidence="10">ENTH domain-containing protein</fullName>
    </recommendedName>
</protein>
<dbReference type="InterPro" id="IPR011417">
    <property type="entry name" value="ANTH_dom"/>
</dbReference>
<dbReference type="Pfam" id="PF07651">
    <property type="entry name" value="ANTH"/>
    <property type="match status" value="1"/>
</dbReference>
<keyword evidence="4" id="KW-0254">Endocytosis</keyword>
<dbReference type="GO" id="GO:0048268">
    <property type="term" value="P:clathrin coat assembly"/>
    <property type="evidence" value="ECO:0007669"/>
    <property type="project" value="InterPro"/>
</dbReference>
<evidence type="ECO:0000256" key="7">
    <source>
        <dbReference type="ARBA" id="ARBA00023176"/>
    </source>
</evidence>
<dbReference type="GO" id="GO:0030136">
    <property type="term" value="C:clathrin-coated vesicle"/>
    <property type="evidence" value="ECO:0007669"/>
    <property type="project" value="UniProtKB-SubCell"/>
</dbReference>
<accession>A0AAD2EE44</accession>
<dbReference type="GO" id="GO:0005905">
    <property type="term" value="C:clathrin-coated pit"/>
    <property type="evidence" value="ECO:0007669"/>
    <property type="project" value="UniProtKB-SubCell"/>
</dbReference>
<dbReference type="GO" id="GO:0006900">
    <property type="term" value="P:vesicle budding from membrane"/>
    <property type="evidence" value="ECO:0007669"/>
    <property type="project" value="TreeGrafter"/>
</dbReference>
<keyword evidence="6" id="KW-0472">Membrane</keyword>
<dbReference type="AlphaFoldDB" id="A0AAD2EE44"/>
<dbReference type="InterPro" id="IPR008942">
    <property type="entry name" value="ENTH_VHS"/>
</dbReference>
<dbReference type="SUPFAM" id="SSF48464">
    <property type="entry name" value="ENTH/VHS domain"/>
    <property type="match status" value="1"/>
</dbReference>
<feature type="region of interest" description="Disordered" evidence="9">
    <location>
        <begin position="429"/>
        <end position="458"/>
    </location>
</feature>